<feature type="transmembrane region" description="Helical" evidence="6">
    <location>
        <begin position="310"/>
        <end position="343"/>
    </location>
</feature>
<keyword evidence="3 6" id="KW-0812">Transmembrane</keyword>
<feature type="transmembrane region" description="Helical" evidence="6">
    <location>
        <begin position="12"/>
        <end position="35"/>
    </location>
</feature>
<dbReference type="PANTHER" id="PTHR30572">
    <property type="entry name" value="MEMBRANE COMPONENT OF TRANSPORTER-RELATED"/>
    <property type="match status" value="1"/>
</dbReference>
<feature type="transmembrane region" description="Helical" evidence="6">
    <location>
        <begin position="735"/>
        <end position="757"/>
    </location>
</feature>
<evidence type="ECO:0000256" key="5">
    <source>
        <dbReference type="ARBA" id="ARBA00023136"/>
    </source>
</evidence>
<comment type="subcellular location">
    <subcellularLocation>
        <location evidence="1">Cell membrane</location>
        <topology evidence="1">Multi-pass membrane protein</topology>
    </subcellularLocation>
</comment>
<comment type="caution">
    <text evidence="9">The sequence shown here is derived from an EMBL/GenBank/DDBJ whole genome shotgun (WGS) entry which is preliminary data.</text>
</comment>
<reference evidence="9" key="2">
    <citation type="journal article" date="2021" name="PeerJ">
        <title>Extensive microbial diversity within the chicken gut microbiome revealed by metagenomics and culture.</title>
        <authorList>
            <person name="Gilroy R."/>
            <person name="Ravi A."/>
            <person name="Getino M."/>
            <person name="Pursley I."/>
            <person name="Horton D.L."/>
            <person name="Alikhan N.F."/>
            <person name="Baker D."/>
            <person name="Gharbi K."/>
            <person name="Hall N."/>
            <person name="Watson M."/>
            <person name="Adriaenssens E.M."/>
            <person name="Foster-Nyarko E."/>
            <person name="Jarju S."/>
            <person name="Secka A."/>
            <person name="Antonio M."/>
            <person name="Oren A."/>
            <person name="Chaudhuri R.R."/>
            <person name="La Ragione R."/>
            <person name="Hildebrand F."/>
            <person name="Pallen M.J."/>
        </authorList>
    </citation>
    <scope>NUCLEOTIDE SEQUENCE</scope>
    <source>
        <strain evidence="9">B1-20833</strain>
    </source>
</reference>
<evidence type="ECO:0000256" key="6">
    <source>
        <dbReference type="SAM" id="Phobius"/>
    </source>
</evidence>
<feature type="transmembrane region" description="Helical" evidence="6">
    <location>
        <begin position="651"/>
        <end position="673"/>
    </location>
</feature>
<dbReference type="Proteomes" id="UP000823661">
    <property type="component" value="Unassembled WGS sequence"/>
</dbReference>
<gene>
    <name evidence="9" type="ORF">IAC06_05000</name>
</gene>
<accession>A0A9D9HIH9</accession>
<dbReference type="PANTHER" id="PTHR30572:SF18">
    <property type="entry name" value="ABC-TYPE MACROLIDE FAMILY EXPORT SYSTEM PERMEASE COMPONENT 2"/>
    <property type="match status" value="1"/>
</dbReference>
<evidence type="ECO:0000259" key="7">
    <source>
        <dbReference type="Pfam" id="PF02687"/>
    </source>
</evidence>
<feature type="domain" description="ABC3 transporter permease C-terminal" evidence="7">
    <location>
        <begin position="654"/>
        <end position="767"/>
    </location>
</feature>
<evidence type="ECO:0000313" key="10">
    <source>
        <dbReference type="Proteomes" id="UP000823661"/>
    </source>
</evidence>
<dbReference type="Pfam" id="PF02687">
    <property type="entry name" value="FtsX"/>
    <property type="match status" value="1"/>
</dbReference>
<evidence type="ECO:0000259" key="8">
    <source>
        <dbReference type="Pfam" id="PF12704"/>
    </source>
</evidence>
<keyword evidence="2" id="KW-1003">Cell membrane</keyword>
<keyword evidence="5 6" id="KW-0472">Membrane</keyword>
<dbReference type="Pfam" id="PF12704">
    <property type="entry name" value="MacB_PCD"/>
    <property type="match status" value="1"/>
</dbReference>
<evidence type="ECO:0000256" key="3">
    <source>
        <dbReference type="ARBA" id="ARBA00022692"/>
    </source>
</evidence>
<feature type="transmembrane region" description="Helical" evidence="6">
    <location>
        <begin position="270"/>
        <end position="290"/>
    </location>
</feature>
<dbReference type="EMBL" id="JADIMI010000050">
    <property type="protein sequence ID" value="MBO8452223.1"/>
    <property type="molecule type" value="Genomic_DNA"/>
</dbReference>
<feature type="transmembrane region" description="Helical" evidence="6">
    <location>
        <begin position="412"/>
        <end position="433"/>
    </location>
</feature>
<name>A0A9D9HIH9_9BACT</name>
<feature type="domain" description="MacB-like periplasmic core" evidence="8">
    <location>
        <begin position="17"/>
        <end position="227"/>
    </location>
</feature>
<proteinExistence type="predicted"/>
<evidence type="ECO:0000256" key="4">
    <source>
        <dbReference type="ARBA" id="ARBA00022989"/>
    </source>
</evidence>
<evidence type="ECO:0000256" key="2">
    <source>
        <dbReference type="ARBA" id="ARBA00022475"/>
    </source>
</evidence>
<dbReference type="InterPro" id="IPR003838">
    <property type="entry name" value="ABC3_permease_C"/>
</dbReference>
<evidence type="ECO:0000313" key="9">
    <source>
        <dbReference type="EMBL" id="MBO8452223.1"/>
    </source>
</evidence>
<dbReference type="GO" id="GO:0005886">
    <property type="term" value="C:plasma membrane"/>
    <property type="evidence" value="ECO:0007669"/>
    <property type="project" value="UniProtKB-SubCell"/>
</dbReference>
<dbReference type="AlphaFoldDB" id="A0A9D9HIH9"/>
<feature type="transmembrane region" description="Helical" evidence="6">
    <location>
        <begin position="363"/>
        <end position="391"/>
    </location>
</feature>
<dbReference type="InterPro" id="IPR050250">
    <property type="entry name" value="Macrolide_Exporter_MacB"/>
</dbReference>
<reference evidence="9" key="1">
    <citation type="submission" date="2020-10" db="EMBL/GenBank/DDBJ databases">
        <authorList>
            <person name="Gilroy R."/>
        </authorList>
    </citation>
    <scope>NUCLEOTIDE SEQUENCE</scope>
    <source>
        <strain evidence="9">B1-20833</strain>
    </source>
</reference>
<keyword evidence="4 6" id="KW-1133">Transmembrane helix</keyword>
<organism evidence="9 10">
    <name type="scientific">Candidatus Cryptobacteroides intestinavium</name>
    <dbReference type="NCBI Taxonomy" id="2840766"/>
    <lineage>
        <taxon>Bacteria</taxon>
        <taxon>Pseudomonadati</taxon>
        <taxon>Bacteroidota</taxon>
        <taxon>Bacteroidia</taxon>
        <taxon>Bacteroidales</taxon>
        <taxon>Candidatus Cryptobacteroides</taxon>
    </lineage>
</organism>
<sequence length="774" mass="86518">MLRNFFHTIRHFKAAFILNVLGLAVAFAASLMIMMQVRYDLTFDTCYEDAENIYRLDMKSQSGEEKCVITRPLARMFTESSPHILNGCIMTLMKYGGMYRTSADDSSPGIYLHFQPASSGFPHVFGLTMLDGNLNALETPNSVIIPASMAMDMFGTVQAVGNVLYGINVRNATVAGVYRDFPRNATLKNVIYSTFFDPQENYDNWQNSNYSLYIKLESGADPDLITENFIKNSPVSGRDGEDLQLSLRPLDRLHFIQDISFDASPKTSRAMIYSLISIVIVLIVIAGINFNNFSISIAPMRFRNIAARRILGSSLASIRTGIVCETVTVTVLAYILALGVLYLCRLTPVTELIDADISFVRNPGIISAGAVVAMITGIIAGIYPAFYLTAFSPAGSVKGNMGLSRSGKRVRTTLLCIQFTAAFILMTVALFLLQQNRYMLDAPLGFDKDEILVCETSLVRNKINALQEELKKIPGVENTGCAQAIPGSSDYYMYWSFPDKERYIGTTAMFVSPSFMKVMGIDIIDGRDFRESDYTDMEYQIGIFNETAGKQYGLFPGEILGDWLQVIGICDDIKFSSLRKEITPIAFILSPKDYQYSHMFIRILAGTDLKAARQAVENCLEKFYPGYPLPVRFYDSVLEDAYQKEQRTGSLVALFSLIALVISVVGVFSLVSFECGYRRKESAIRKVVGATSGELVWMFCRKYLSILCICFIVSIPFSVIVVQRWLEGFAYHIPLYWWVFPLVLLAITVVTLATVIWQSWSAAGENPVDNLRTE</sequence>
<protein>
    <submittedName>
        <fullName evidence="9">ABC transporter permease</fullName>
    </submittedName>
</protein>
<feature type="transmembrane region" description="Helical" evidence="6">
    <location>
        <begin position="703"/>
        <end position="723"/>
    </location>
</feature>
<dbReference type="GO" id="GO:0022857">
    <property type="term" value="F:transmembrane transporter activity"/>
    <property type="evidence" value="ECO:0007669"/>
    <property type="project" value="TreeGrafter"/>
</dbReference>
<evidence type="ECO:0000256" key="1">
    <source>
        <dbReference type="ARBA" id="ARBA00004651"/>
    </source>
</evidence>
<dbReference type="InterPro" id="IPR025857">
    <property type="entry name" value="MacB_PCD"/>
</dbReference>